<proteinExistence type="predicted"/>
<keyword evidence="3" id="KW-1185">Reference proteome</keyword>
<gene>
    <name evidence="2" type="ORF">BSTOLATCC_MIC32830</name>
</gene>
<dbReference type="Proteomes" id="UP001162131">
    <property type="component" value="Unassembled WGS sequence"/>
</dbReference>
<organism evidence="2 3">
    <name type="scientific">Blepharisma stoltei</name>
    <dbReference type="NCBI Taxonomy" id="1481888"/>
    <lineage>
        <taxon>Eukaryota</taxon>
        <taxon>Sar</taxon>
        <taxon>Alveolata</taxon>
        <taxon>Ciliophora</taxon>
        <taxon>Postciliodesmatophora</taxon>
        <taxon>Heterotrichea</taxon>
        <taxon>Heterotrichida</taxon>
        <taxon>Blepharismidae</taxon>
        <taxon>Blepharisma</taxon>
    </lineage>
</organism>
<evidence type="ECO:0000313" key="2">
    <source>
        <dbReference type="EMBL" id="CAG9322924.1"/>
    </source>
</evidence>
<sequence>MEFRSSYGEFSPSRATQKSLGIIKEEEEEDDETRRELHPPQRNEGSKSPSRFITHSEDGHSESATVEESPVSASSSSNSPVFRRAKRSNSIKNFVPSMEFPVLVRGIDMDSRKTSNLSFKDADIGFPLKKQNNEKNRFRPQNKTEIEAISIPSSRSIKTEENVINFFENDSFEEASGDEKGASQQLEESYGVNEAIPELFNTGNLKSIFARSCKPEEMVFLALNDQTLQLPENKAAFWNKLGYKEKKNDTTLMEIALKEWEKLEKQKNSLLSQNFGLKAEYEHLLNLKKKCMEDYRTIRMDIKSVLSKITEQNVQGVLRYDELGAHLEDEKITQEELMNEEEIIKHHYLMKLERSREYEEMWMMKIEDLRFGLVNTMSERIRSQAKCEKNQILLKKLKTEEELQRFQKEQIELGLEMLGKTLEFFSESQEHVHFNTAFCEALKRLREASFEAIEAEKQFEMQANTDPRELIPYTRVSETGPSKKANRISML</sequence>
<evidence type="ECO:0000256" key="1">
    <source>
        <dbReference type="SAM" id="MobiDB-lite"/>
    </source>
</evidence>
<feature type="compositionally biased region" description="Low complexity" evidence="1">
    <location>
        <begin position="62"/>
        <end position="81"/>
    </location>
</feature>
<evidence type="ECO:0000313" key="3">
    <source>
        <dbReference type="Proteomes" id="UP001162131"/>
    </source>
</evidence>
<dbReference type="AlphaFoldDB" id="A0AAU9JEY8"/>
<feature type="region of interest" description="Disordered" evidence="1">
    <location>
        <begin position="1"/>
        <end position="84"/>
    </location>
</feature>
<feature type="compositionally biased region" description="Basic and acidic residues" evidence="1">
    <location>
        <begin position="32"/>
        <end position="45"/>
    </location>
</feature>
<comment type="caution">
    <text evidence="2">The sequence shown here is derived from an EMBL/GenBank/DDBJ whole genome shotgun (WGS) entry which is preliminary data.</text>
</comment>
<dbReference type="EMBL" id="CAJZBQ010000033">
    <property type="protein sequence ID" value="CAG9322924.1"/>
    <property type="molecule type" value="Genomic_DNA"/>
</dbReference>
<accession>A0AAU9JEY8</accession>
<reference evidence="2" key="1">
    <citation type="submission" date="2021-09" db="EMBL/GenBank/DDBJ databases">
        <authorList>
            <consortium name="AG Swart"/>
            <person name="Singh M."/>
            <person name="Singh A."/>
            <person name="Seah K."/>
            <person name="Emmerich C."/>
        </authorList>
    </citation>
    <scope>NUCLEOTIDE SEQUENCE</scope>
    <source>
        <strain evidence="2">ATCC30299</strain>
    </source>
</reference>
<name>A0AAU9JEY8_9CILI</name>
<protein>
    <submittedName>
        <fullName evidence="2">Uncharacterized protein</fullName>
    </submittedName>
</protein>